<dbReference type="eggNOG" id="COG2318">
    <property type="taxonomic scope" value="Bacteria"/>
</dbReference>
<dbReference type="InterPro" id="IPR024775">
    <property type="entry name" value="DinB-like"/>
</dbReference>
<dbReference type="Pfam" id="PF12867">
    <property type="entry name" value="DinB_2"/>
    <property type="match status" value="1"/>
</dbReference>
<evidence type="ECO:0000313" key="2">
    <source>
        <dbReference type="EMBL" id="CCB68399.1"/>
    </source>
</evidence>
<reference evidence="2 3" key="1">
    <citation type="journal article" date="2011" name="Appl. Environ. Microbiol.">
        <title>Complete genome sequence of the fish pathogen Flavobacterium branchiophilum.</title>
        <authorList>
            <consortium name="1:IP"/>
            <consortium name="Microbial Evolutionary Genomics,F-75015 Paris"/>
            <consortium name="France 2:CNRS"/>
            <consortium name="URA2171"/>
            <consortium name="F-75015 Paris,France 3:Unite de Virologie et Immunologie Mol."/>
            <consortium name="INRA,78352 Jouy en Josas Cedex"/>
            <consortium name="France. 4:Unite de Mathemathique"/>
            <consortium name="Informatique et Genome,INRA"/>
            <consortium name="78352 Jouy en Josas Cedex"/>
            <consortium name="France. 5:CEA/Genoscope"/>
            <consortium name="Evry"/>
            <consortium name="France"/>
            <person name="Touchon M."/>
            <person name="Barbier P."/>
            <person name="Bernardet J.F."/>
            <person name="Loux V."/>
            <person name="Vacherie B."/>
            <person name="Barbe V."/>
            <person name="Rocha E.P."/>
            <person name="Duchaud E."/>
        </authorList>
    </citation>
    <scope>NUCLEOTIDE SEQUENCE [LARGE SCALE GENOMIC DNA]</scope>
    <source>
        <strain evidence="2 3">FL-15</strain>
    </source>
</reference>
<organism evidence="2 3">
    <name type="scientific">Flavobacterium branchiophilum (strain FL-15)</name>
    <dbReference type="NCBI Taxonomy" id="1034807"/>
    <lineage>
        <taxon>Bacteria</taxon>
        <taxon>Pseudomonadati</taxon>
        <taxon>Bacteroidota</taxon>
        <taxon>Flavobacteriia</taxon>
        <taxon>Flavobacteriales</taxon>
        <taxon>Flavobacteriaceae</taxon>
        <taxon>Flavobacterium</taxon>
    </lineage>
</organism>
<dbReference type="SUPFAM" id="SSF109854">
    <property type="entry name" value="DinB/YfiT-like putative metalloenzymes"/>
    <property type="match status" value="1"/>
</dbReference>
<proteinExistence type="predicted"/>
<protein>
    <recommendedName>
        <fullName evidence="1">DinB-like domain-containing protein</fullName>
    </recommendedName>
</protein>
<feature type="domain" description="DinB-like" evidence="1">
    <location>
        <begin position="9"/>
        <end position="144"/>
    </location>
</feature>
<evidence type="ECO:0000313" key="3">
    <source>
        <dbReference type="Proteomes" id="UP000009186"/>
    </source>
</evidence>
<dbReference type="InterPro" id="IPR034660">
    <property type="entry name" value="DinB/YfiT-like"/>
</dbReference>
<name>G2Z6K8_FLABF</name>
<accession>G2Z6K8</accession>
<dbReference type="HOGENOM" id="CLU_125425_0_0_10"/>
<evidence type="ECO:0000259" key="1">
    <source>
        <dbReference type="Pfam" id="PF12867"/>
    </source>
</evidence>
<gene>
    <name evidence="2" type="ordered locus">FBFL15_0261</name>
</gene>
<dbReference type="AlphaFoldDB" id="G2Z6K8"/>
<sequence length="151" mass="17447">MQESFKITQTSRKILASILEQYTVEQLHKIPDGFSNNLIWNIGHVIVTEQLLVYKLSGLPMMVTDEMIEKYRKGTKPSEEITENEVKLLQELLFATINQTQKDFENDVFKNYQEYPTSTGFVLQNVKDAIAFNNLHEGIHLGIILGLRKFI</sequence>
<dbReference type="KEGG" id="fbr:FBFL15_0261"/>
<dbReference type="Gene3D" id="1.20.120.450">
    <property type="entry name" value="dinb family like domain"/>
    <property type="match status" value="1"/>
</dbReference>
<dbReference type="Proteomes" id="UP000009186">
    <property type="component" value="Chromosome"/>
</dbReference>
<keyword evidence="3" id="KW-1185">Reference proteome</keyword>
<dbReference type="EMBL" id="FQ859183">
    <property type="protein sequence ID" value="CCB68399.1"/>
    <property type="molecule type" value="Genomic_DNA"/>
</dbReference>
<dbReference type="RefSeq" id="WP_014082879.1">
    <property type="nucleotide sequence ID" value="NC_016001.1"/>
</dbReference>